<dbReference type="PROSITE" id="PS51462">
    <property type="entry name" value="NUDIX"/>
    <property type="match status" value="1"/>
</dbReference>
<protein>
    <submittedName>
        <fullName evidence="2">NUDIX hydrolase</fullName>
        <ecNumber evidence="2">3.6.-.-</ecNumber>
    </submittedName>
</protein>
<keyword evidence="3" id="KW-1185">Reference proteome</keyword>
<organism evidence="2 3">
    <name type="scientific">Lipingzhangella rawalii</name>
    <dbReference type="NCBI Taxonomy" id="2055835"/>
    <lineage>
        <taxon>Bacteria</taxon>
        <taxon>Bacillati</taxon>
        <taxon>Actinomycetota</taxon>
        <taxon>Actinomycetes</taxon>
        <taxon>Streptosporangiales</taxon>
        <taxon>Nocardiopsidaceae</taxon>
        <taxon>Lipingzhangella</taxon>
    </lineage>
</organism>
<keyword evidence="2" id="KW-0378">Hydrolase</keyword>
<reference evidence="3" key="1">
    <citation type="submission" date="2023-07" db="EMBL/GenBank/DDBJ databases">
        <title>Novel species in the genus Lipingzhangella isolated from Sambhar Salt Lake.</title>
        <authorList>
            <person name="Jiya N."/>
            <person name="Kajale S."/>
            <person name="Sharma A."/>
        </authorList>
    </citation>
    <scope>NUCLEOTIDE SEQUENCE [LARGE SCALE GENOMIC DNA]</scope>
    <source>
        <strain evidence="3">LS1_29</strain>
    </source>
</reference>
<dbReference type="Gene3D" id="3.90.79.10">
    <property type="entry name" value="Nucleoside Triphosphate Pyrophosphohydrolase"/>
    <property type="match status" value="1"/>
</dbReference>
<sequence length="189" mass="20527">MPKMCDQRTVGVLVTNERGQTLLIRRGTAPSGFAPVAGHADLDTAGDHSALATLADVATAEVSEEVGLDVTTLSATSVTERWIPTWCRRTRPAGVTESGHFWTVYTATATGSLRPDPRETQGAGWYTKAEMQRLAARTAAFAIGRLSVREWEQHPGLEPVWCLLGCELRIVTLAPRFHSAIRNLAQMAT</sequence>
<dbReference type="CDD" id="cd02883">
    <property type="entry name" value="NUDIX_Hydrolase"/>
    <property type="match status" value="1"/>
</dbReference>
<comment type="caution">
    <text evidence="2">The sequence shown here is derived from an EMBL/GenBank/DDBJ whole genome shotgun (WGS) entry which is preliminary data.</text>
</comment>
<dbReference type="InterPro" id="IPR015797">
    <property type="entry name" value="NUDIX_hydrolase-like_dom_sf"/>
</dbReference>
<evidence type="ECO:0000259" key="1">
    <source>
        <dbReference type="PROSITE" id="PS51462"/>
    </source>
</evidence>
<name>A0ABU2HAC3_9ACTN</name>
<evidence type="ECO:0000313" key="2">
    <source>
        <dbReference type="EMBL" id="MDS1271549.1"/>
    </source>
</evidence>
<dbReference type="EC" id="3.6.-.-" evidence="2"/>
<gene>
    <name evidence="2" type="ORF">RIF23_14715</name>
</gene>
<accession>A0ABU2HAC3</accession>
<feature type="domain" description="Nudix hydrolase" evidence="1">
    <location>
        <begin position="5"/>
        <end position="147"/>
    </location>
</feature>
<dbReference type="EMBL" id="JAVLVT010000006">
    <property type="protein sequence ID" value="MDS1271549.1"/>
    <property type="molecule type" value="Genomic_DNA"/>
</dbReference>
<evidence type="ECO:0000313" key="3">
    <source>
        <dbReference type="Proteomes" id="UP001250214"/>
    </source>
</evidence>
<dbReference type="RefSeq" id="WP_310913100.1">
    <property type="nucleotide sequence ID" value="NZ_JAVLVT010000006.1"/>
</dbReference>
<dbReference type="SUPFAM" id="SSF55811">
    <property type="entry name" value="Nudix"/>
    <property type="match status" value="1"/>
</dbReference>
<dbReference type="Proteomes" id="UP001250214">
    <property type="component" value="Unassembled WGS sequence"/>
</dbReference>
<dbReference type="InterPro" id="IPR000086">
    <property type="entry name" value="NUDIX_hydrolase_dom"/>
</dbReference>
<dbReference type="Pfam" id="PF00293">
    <property type="entry name" value="NUDIX"/>
    <property type="match status" value="1"/>
</dbReference>
<dbReference type="GO" id="GO:0016787">
    <property type="term" value="F:hydrolase activity"/>
    <property type="evidence" value="ECO:0007669"/>
    <property type="project" value="UniProtKB-KW"/>
</dbReference>
<proteinExistence type="predicted"/>